<accession>A0A0B6CRM2</accession>
<dbReference type="Gene3D" id="3.20.20.100">
    <property type="entry name" value="NADP-dependent oxidoreductase domain"/>
    <property type="match status" value="1"/>
</dbReference>
<dbReference type="SUPFAM" id="SSF51430">
    <property type="entry name" value="NAD(P)-linked oxidoreductase"/>
    <property type="match status" value="1"/>
</dbReference>
<keyword evidence="1" id="KW-0560">Oxidoreductase</keyword>
<dbReference type="CDD" id="cd19094">
    <property type="entry name" value="AKR_Tas-like"/>
    <property type="match status" value="1"/>
</dbReference>
<evidence type="ECO:0000313" key="4">
    <source>
        <dbReference type="Proteomes" id="UP000031830"/>
    </source>
</evidence>
<reference evidence="3 4" key="1">
    <citation type="journal article" date="2015" name="Genome Announc.">
        <title>Genome sequencing of 18 francisella strains to aid in assay development and testing.</title>
        <authorList>
            <person name="Johnson S.L."/>
            <person name="Daligault H.E."/>
            <person name="Davenport K.W."/>
            <person name="Coyne S.R."/>
            <person name="Frey K.G."/>
            <person name="Koroleva G.I."/>
            <person name="Broomall S.M."/>
            <person name="Bishop-Lilly K.A."/>
            <person name="Bruce D.C."/>
            <person name="Chertkov O."/>
            <person name="Freitas T."/>
            <person name="Jaissle J."/>
            <person name="Ladner J.T."/>
            <person name="Rosenzweig C.N."/>
            <person name="Gibbons H.S."/>
            <person name="Palacios G.F."/>
            <person name="Redden C.L."/>
            <person name="Xu Y."/>
            <person name="Minogue T.D."/>
            <person name="Chain P.S."/>
        </authorList>
    </citation>
    <scope>NUCLEOTIDE SEQUENCE [LARGE SCALE GENOMIC DNA]</scope>
    <source>
        <strain evidence="3 4">GA01-2794</strain>
    </source>
</reference>
<evidence type="ECO:0000313" key="3">
    <source>
        <dbReference type="EMBL" id="AJI53129.1"/>
    </source>
</evidence>
<dbReference type="KEGG" id="fpz:LA55_996"/>
<dbReference type="InterPro" id="IPR036812">
    <property type="entry name" value="NAD(P)_OxRdtase_dom_sf"/>
</dbReference>
<dbReference type="InterPro" id="IPR023210">
    <property type="entry name" value="NADP_OxRdtase_dom"/>
</dbReference>
<sequence>MKYTKLGKTNIDISRICLGTMTWGAQNTQDQGFEQMDYALSQGVNFWDTAELYAVPPTPDTYGKTEEIIGNWFASRQKRQDVILATKFSPTPWTRNEENPQINRENIISAVDNSLRRLKTDYIDLYQFHWTVNRPNYHFADWWSFEPAQGANAKQQIQDNILETLKACDELIKTGKIRHIGLSNDSAWGLNQFINLAEEHNLPRIVSLQNEYNLLRRRDETDVMETCAIEDISYLAWSPLQMGILSGKYLDGNIPAGSRMSDEVMGSPEQKARFATRQNATVDLSVKEYLEIAKKHNLDVCQMAIAFTIRKEYMSSSIIGATTMQQLKTNIDAINLELSAEVLADIEKVRRKYPIPF</sequence>
<dbReference type="STRING" id="28110.KU46_1506"/>
<organism evidence="3 4">
    <name type="scientific">Francisella philomiragia</name>
    <dbReference type="NCBI Taxonomy" id="28110"/>
    <lineage>
        <taxon>Bacteria</taxon>
        <taxon>Pseudomonadati</taxon>
        <taxon>Pseudomonadota</taxon>
        <taxon>Gammaproteobacteria</taxon>
        <taxon>Thiotrichales</taxon>
        <taxon>Francisellaceae</taxon>
        <taxon>Francisella</taxon>
    </lineage>
</organism>
<protein>
    <submittedName>
        <fullName evidence="3">Aldo/keto reductase family protein</fullName>
    </submittedName>
</protein>
<dbReference type="InterPro" id="IPR020471">
    <property type="entry name" value="AKR"/>
</dbReference>
<evidence type="ECO:0000256" key="1">
    <source>
        <dbReference type="ARBA" id="ARBA00023002"/>
    </source>
</evidence>
<dbReference type="InterPro" id="IPR050523">
    <property type="entry name" value="AKR_Detox_Biosynth"/>
</dbReference>
<dbReference type="PANTHER" id="PTHR43364:SF4">
    <property type="entry name" value="NAD(P)-LINKED OXIDOREDUCTASE SUPERFAMILY PROTEIN"/>
    <property type="match status" value="1"/>
</dbReference>
<dbReference type="Pfam" id="PF00248">
    <property type="entry name" value="Aldo_ket_red"/>
    <property type="match status" value="1"/>
</dbReference>
<dbReference type="OrthoDB" id="9772407at2"/>
<name>A0A0B6CRM2_9GAMM</name>
<evidence type="ECO:0000259" key="2">
    <source>
        <dbReference type="Pfam" id="PF00248"/>
    </source>
</evidence>
<dbReference type="Proteomes" id="UP000031830">
    <property type="component" value="Chromosome"/>
</dbReference>
<dbReference type="PANTHER" id="PTHR43364">
    <property type="entry name" value="NADH-SPECIFIC METHYLGLYOXAL REDUCTASE-RELATED"/>
    <property type="match status" value="1"/>
</dbReference>
<dbReference type="AlphaFoldDB" id="A0A0B6CRM2"/>
<dbReference type="EMBL" id="CP009440">
    <property type="protein sequence ID" value="AJI53129.1"/>
    <property type="molecule type" value="Genomic_DNA"/>
</dbReference>
<dbReference type="RefSeq" id="WP_044526159.1">
    <property type="nucleotide sequence ID" value="NZ_CP009440.1"/>
</dbReference>
<feature type="domain" description="NADP-dependent oxidoreductase" evidence="2">
    <location>
        <begin position="15"/>
        <end position="350"/>
    </location>
</feature>
<proteinExistence type="predicted"/>
<gene>
    <name evidence="3" type="ORF">LA55_996</name>
</gene>
<dbReference type="PRINTS" id="PR00069">
    <property type="entry name" value="ALDKETRDTASE"/>
</dbReference>
<dbReference type="GO" id="GO:0016491">
    <property type="term" value="F:oxidoreductase activity"/>
    <property type="evidence" value="ECO:0007669"/>
    <property type="project" value="UniProtKB-KW"/>
</dbReference>